<dbReference type="EMBL" id="JBEXIP010000004">
    <property type="protein sequence ID" value="MET8432820.1"/>
    <property type="molecule type" value="Genomic_DNA"/>
</dbReference>
<evidence type="ECO:0000313" key="3">
    <source>
        <dbReference type="Proteomes" id="UP001550044"/>
    </source>
</evidence>
<evidence type="ECO:0000259" key="1">
    <source>
        <dbReference type="Pfam" id="PF03364"/>
    </source>
</evidence>
<evidence type="ECO:0000313" key="2">
    <source>
        <dbReference type="EMBL" id="MET8432820.1"/>
    </source>
</evidence>
<gene>
    <name evidence="2" type="ORF">ABZV61_08405</name>
</gene>
<dbReference type="Pfam" id="PF03364">
    <property type="entry name" value="Polyketide_cyc"/>
    <property type="match status" value="1"/>
</dbReference>
<feature type="domain" description="Coenzyme Q-binding protein COQ10 START" evidence="1">
    <location>
        <begin position="14"/>
        <end position="128"/>
    </location>
</feature>
<sequence>MDWSHYRFVSIWDVSAPPAVVYGVLERAEEYPRWWPQIREVATVDDATGTMRIRSLLPYDLVMTVRESRRDPAAGVLEVTLDGDLEGWARWTVTAHGTGTRATYEQEVEVRRTLMRLLAVPGRAVFRANHALMMRAGRRGLVARLEGV</sequence>
<accession>A0ABV2U4P1</accession>
<dbReference type="Gene3D" id="3.30.530.20">
    <property type="match status" value="1"/>
</dbReference>
<dbReference type="InterPro" id="IPR023393">
    <property type="entry name" value="START-like_dom_sf"/>
</dbReference>
<dbReference type="InterPro" id="IPR005031">
    <property type="entry name" value="COQ10_START"/>
</dbReference>
<dbReference type="SUPFAM" id="SSF55961">
    <property type="entry name" value="Bet v1-like"/>
    <property type="match status" value="1"/>
</dbReference>
<reference evidence="2 3" key="1">
    <citation type="submission" date="2024-06" db="EMBL/GenBank/DDBJ databases">
        <title>The Natural Products Discovery Center: Release of the First 8490 Sequenced Strains for Exploring Actinobacteria Biosynthetic Diversity.</title>
        <authorList>
            <person name="Kalkreuter E."/>
            <person name="Kautsar S.A."/>
            <person name="Yang D."/>
            <person name="Bader C.D."/>
            <person name="Teijaro C.N."/>
            <person name="Fluegel L."/>
            <person name="Davis C.M."/>
            <person name="Simpson J.R."/>
            <person name="Lauterbach L."/>
            <person name="Steele A.D."/>
            <person name="Gui C."/>
            <person name="Meng S."/>
            <person name="Li G."/>
            <person name="Viehrig K."/>
            <person name="Ye F."/>
            <person name="Su P."/>
            <person name="Kiefer A.F."/>
            <person name="Nichols A."/>
            <person name="Cepeda A.J."/>
            <person name="Yan W."/>
            <person name="Fan B."/>
            <person name="Jiang Y."/>
            <person name="Adhikari A."/>
            <person name="Zheng C.-J."/>
            <person name="Schuster L."/>
            <person name="Cowan T.M."/>
            <person name="Smanski M.J."/>
            <person name="Chevrette M.G."/>
            <person name="De Carvalho L.P.S."/>
            <person name="Shen B."/>
        </authorList>
    </citation>
    <scope>NUCLEOTIDE SEQUENCE [LARGE SCALE GENOMIC DNA]</scope>
    <source>
        <strain evidence="2 3">NPDC005137</strain>
    </source>
</reference>
<dbReference type="RefSeq" id="WP_356496143.1">
    <property type="nucleotide sequence ID" value="NZ_JBEXEF010000224.1"/>
</dbReference>
<proteinExistence type="predicted"/>
<keyword evidence="3" id="KW-1185">Reference proteome</keyword>
<dbReference type="Proteomes" id="UP001550044">
    <property type="component" value="Unassembled WGS sequence"/>
</dbReference>
<name>A0ABV2U4P1_9ACTN</name>
<organism evidence="2 3">
    <name type="scientific">Streptomyces sp. 900116325</name>
    <dbReference type="NCBI Taxonomy" id="3154295"/>
    <lineage>
        <taxon>Bacteria</taxon>
        <taxon>Bacillati</taxon>
        <taxon>Actinomycetota</taxon>
        <taxon>Actinomycetes</taxon>
        <taxon>Kitasatosporales</taxon>
        <taxon>Streptomycetaceae</taxon>
        <taxon>Streptomyces</taxon>
    </lineage>
</organism>
<protein>
    <submittedName>
        <fullName evidence="2">SRPBCC family protein</fullName>
    </submittedName>
</protein>
<comment type="caution">
    <text evidence="2">The sequence shown here is derived from an EMBL/GenBank/DDBJ whole genome shotgun (WGS) entry which is preliminary data.</text>
</comment>